<gene>
    <name evidence="3" type="ORF">J2S48_000945</name>
</gene>
<dbReference type="Pfam" id="PF07228">
    <property type="entry name" value="SpoIIE"/>
    <property type="match status" value="1"/>
</dbReference>
<dbReference type="Gene3D" id="3.30.450.40">
    <property type="match status" value="1"/>
</dbReference>
<name>A0ABU2CJB8_9MICO</name>
<proteinExistence type="predicted"/>
<reference evidence="3 4" key="1">
    <citation type="submission" date="2023-07" db="EMBL/GenBank/DDBJ databases">
        <title>Sequencing the genomes of 1000 actinobacteria strains.</title>
        <authorList>
            <person name="Klenk H.-P."/>
        </authorList>
    </citation>
    <scope>NUCLEOTIDE SEQUENCE [LARGE SCALE GENOMIC DNA]</scope>
    <source>
        <strain evidence="3 4">DSM 45554</strain>
    </source>
</reference>
<dbReference type="Proteomes" id="UP001183585">
    <property type="component" value="Unassembled WGS sequence"/>
</dbReference>
<accession>A0ABU2CJB8</accession>
<dbReference type="InterPro" id="IPR052016">
    <property type="entry name" value="Bact_Sigma-Reg"/>
</dbReference>
<dbReference type="InterPro" id="IPR029016">
    <property type="entry name" value="GAF-like_dom_sf"/>
</dbReference>
<dbReference type="RefSeq" id="WP_274994212.1">
    <property type="nucleotide sequence ID" value="NZ_JAJQQP010000006.1"/>
</dbReference>
<organism evidence="3 4">
    <name type="scientific">Promicromonospora iranensis</name>
    <dbReference type="NCBI Taxonomy" id="1105144"/>
    <lineage>
        <taxon>Bacteria</taxon>
        <taxon>Bacillati</taxon>
        <taxon>Actinomycetota</taxon>
        <taxon>Actinomycetes</taxon>
        <taxon>Micrococcales</taxon>
        <taxon>Promicromonosporaceae</taxon>
        <taxon>Promicromonospora</taxon>
    </lineage>
</organism>
<dbReference type="PANTHER" id="PTHR43156:SF2">
    <property type="entry name" value="STAGE II SPORULATION PROTEIN E"/>
    <property type="match status" value="1"/>
</dbReference>
<protein>
    <recommendedName>
        <fullName evidence="2">PPM-type phosphatase domain-containing protein</fullName>
    </recommendedName>
</protein>
<evidence type="ECO:0000313" key="4">
    <source>
        <dbReference type="Proteomes" id="UP001183585"/>
    </source>
</evidence>
<comment type="caution">
    <text evidence="3">The sequence shown here is derived from an EMBL/GenBank/DDBJ whole genome shotgun (WGS) entry which is preliminary data.</text>
</comment>
<dbReference type="EMBL" id="JAVDYE010000001">
    <property type="protein sequence ID" value="MDR7381430.1"/>
    <property type="molecule type" value="Genomic_DNA"/>
</dbReference>
<evidence type="ECO:0000259" key="2">
    <source>
        <dbReference type="SMART" id="SM00331"/>
    </source>
</evidence>
<keyword evidence="1" id="KW-0378">Hydrolase</keyword>
<evidence type="ECO:0000313" key="3">
    <source>
        <dbReference type="EMBL" id="MDR7381430.1"/>
    </source>
</evidence>
<dbReference type="Gene3D" id="3.60.40.10">
    <property type="entry name" value="PPM-type phosphatase domain"/>
    <property type="match status" value="1"/>
</dbReference>
<feature type="domain" description="PPM-type phosphatase" evidence="2">
    <location>
        <begin position="317"/>
        <end position="544"/>
    </location>
</feature>
<dbReference type="SUPFAM" id="SSF55781">
    <property type="entry name" value="GAF domain-like"/>
    <property type="match status" value="1"/>
</dbReference>
<dbReference type="InterPro" id="IPR001932">
    <property type="entry name" value="PPM-type_phosphatase-like_dom"/>
</dbReference>
<dbReference type="InterPro" id="IPR036457">
    <property type="entry name" value="PPM-type-like_dom_sf"/>
</dbReference>
<evidence type="ECO:0000256" key="1">
    <source>
        <dbReference type="ARBA" id="ARBA00022801"/>
    </source>
</evidence>
<dbReference type="PANTHER" id="PTHR43156">
    <property type="entry name" value="STAGE II SPORULATION PROTEIN E-RELATED"/>
    <property type="match status" value="1"/>
</dbReference>
<sequence length="554" mass="58974">MTPLGRARSWASAPVALLRLDGAGAILDANDTFRGWLDDGTARDLLGTRLSSLLSVGGRIYWETHLAPLLRLQGRVEEIAVELRAGDTPRPLLLSAELHGDAGENDGATLIDVALFDARERSRFERELVASRAEAERSAARVRTLLVTTTALARAAGVDGVCEALVHAAVREFRAEAAVVWLVDDEGTPTLRARSGDAASIEEPSTSLLAALRFTAGAGGSPAVADAVADADADIVELLDGHVAVPLPGADTLHGVLVLVPRLRAGDDTLDRGALAATGQQGGVALDRAVLHERSISVARQLQRAMLTDELPQPERARITTDYRPAERSLEIGGDWYDAFWVDDVTLALAVGDVVGHGLQSATAMGQLRTVVRSGAESGVGPFGVLGHVDRFVRRRGVGFGSTLVYAELDVMTGRLVFACAGHLPPLVTRSGGEAEFLWHGRWAPLGVATSTVAQAVLPRTTPQTTPQTTETEPGELELRRGDVLWLYTDGMVERRDRSLRQGLEVFARAAAGSSGSVDEGLVSSLLSGDLNEHDDACVLRLEWDAPVHAERFP</sequence>
<dbReference type="SUPFAM" id="SSF81606">
    <property type="entry name" value="PP2C-like"/>
    <property type="match status" value="1"/>
</dbReference>
<keyword evidence="4" id="KW-1185">Reference proteome</keyword>
<dbReference type="SMART" id="SM00331">
    <property type="entry name" value="PP2C_SIG"/>
    <property type="match status" value="1"/>
</dbReference>